<organism evidence="1 2">
    <name type="scientific">Rangifer tarandus platyrhynchus</name>
    <name type="common">Svalbard reindeer</name>
    <dbReference type="NCBI Taxonomy" id="3082113"/>
    <lineage>
        <taxon>Eukaryota</taxon>
        <taxon>Metazoa</taxon>
        <taxon>Chordata</taxon>
        <taxon>Craniata</taxon>
        <taxon>Vertebrata</taxon>
        <taxon>Euteleostomi</taxon>
        <taxon>Mammalia</taxon>
        <taxon>Eutheria</taxon>
        <taxon>Laurasiatheria</taxon>
        <taxon>Artiodactyla</taxon>
        <taxon>Ruminantia</taxon>
        <taxon>Pecora</taxon>
        <taxon>Cervidae</taxon>
        <taxon>Odocoileinae</taxon>
        <taxon>Rangifer</taxon>
    </lineage>
</organism>
<gene>
    <name evidence="1" type="ORF">MRATA1EN3_LOCUS18383</name>
</gene>
<dbReference type="EMBL" id="OX596087">
    <property type="protein sequence ID" value="CAI9707170.1"/>
    <property type="molecule type" value="Genomic_DNA"/>
</dbReference>
<protein>
    <submittedName>
        <fullName evidence="1">Uncharacterized protein</fullName>
    </submittedName>
</protein>
<proteinExistence type="predicted"/>
<reference evidence="1" key="1">
    <citation type="submission" date="2023-05" db="EMBL/GenBank/DDBJ databases">
        <authorList>
            <consortium name="ELIXIR-Norway"/>
        </authorList>
    </citation>
    <scope>NUCLEOTIDE SEQUENCE</scope>
</reference>
<accession>A0ACB0F2H4</accession>
<evidence type="ECO:0000313" key="2">
    <source>
        <dbReference type="Proteomes" id="UP001162501"/>
    </source>
</evidence>
<dbReference type="Proteomes" id="UP001162501">
    <property type="component" value="Chromosome 3"/>
</dbReference>
<evidence type="ECO:0000313" key="1">
    <source>
        <dbReference type="EMBL" id="CAI9707170.1"/>
    </source>
</evidence>
<name>A0ACB0F2H4_RANTA</name>
<sequence length="112" mass="12072">MSSNTPGPGPAPALCRGITYTLHQPQEAEERLKPGDTAMPNGPQPVSLLNTYKGITDTSAESAVSQSPPNPAVQMEAPPQPGPKPRRPRHPPLPPQLRLSRALQQQHYLLLC</sequence>